<evidence type="ECO:0000313" key="3">
    <source>
        <dbReference type="Proteomes" id="UP000013015"/>
    </source>
</evidence>
<sequence length="393" mass="42467">MDASSNPYTPGSGRPPVELVGRNEDLKLFSSLITRSARSLGPDQPILLLGLRGVGKTVLLNRMLQEAENADWVAVKFEASPGTAGATTARQILIQGLNAASFARSAQASTSRVRQMLATITSFNISLGLTDVSFGVARDPGRASTSNYELDLLDAVIDTAEVLRDENKGIAFFIDELQDLDPGLLAALLSCQHECSQRALPFYIIGAGLPNLPKILAETKSYAERMFNVRIIDSLNAEETRAAFLGPAHAMDAEFDDIALGILAKASQGYPYFIQELGSAMWRVAEGSPFTVHDARNALLLGFAQLDSGFFPARWDRATPAERNYLSAMAFDGPQPSTTSSIAERLGKKVQSLGPIRASLISKGLIYSPELGRVAFTVPGFHDFIQRRTTLAE</sequence>
<dbReference type="OrthoDB" id="2020141at2"/>
<dbReference type="InterPro" id="IPR027417">
    <property type="entry name" value="P-loop_NTPase"/>
</dbReference>
<dbReference type="eggNOG" id="COG1672">
    <property type="taxonomic scope" value="Bacteria"/>
</dbReference>
<dbReference type="SUPFAM" id="SSF52540">
    <property type="entry name" value="P-loop containing nucleoside triphosphate hydrolases"/>
    <property type="match status" value="1"/>
</dbReference>
<evidence type="ECO:0000259" key="1">
    <source>
        <dbReference type="Pfam" id="PF13191"/>
    </source>
</evidence>
<dbReference type="STRING" id="888050.HMPREF9004_1705"/>
<protein>
    <recommendedName>
        <fullName evidence="1">Orc1-like AAA ATPase domain-containing protein</fullName>
    </recommendedName>
</protein>
<dbReference type="InterPro" id="IPR041664">
    <property type="entry name" value="AAA_16"/>
</dbReference>
<dbReference type="RefSeq" id="WP_005964438.1">
    <property type="nucleotide sequence ID" value="NZ_CP040505.1"/>
</dbReference>
<dbReference type="EMBL" id="AQHZ01000024">
    <property type="protein sequence ID" value="ENO17795.1"/>
    <property type="molecule type" value="Genomic_DNA"/>
</dbReference>
<feature type="domain" description="Orc1-like AAA ATPase" evidence="1">
    <location>
        <begin position="18"/>
        <end position="189"/>
    </location>
</feature>
<reference evidence="2 3" key="1">
    <citation type="submission" date="2013-03" db="EMBL/GenBank/DDBJ databases">
        <title>Reference genome for the Human Microbiome Project.</title>
        <authorList>
            <person name="Aqrawi P."/>
            <person name="Ayvaz T."/>
            <person name="Bess C."/>
            <person name="Blankenburg K."/>
            <person name="Coyle M."/>
            <person name="Deng J."/>
            <person name="Forbes L."/>
            <person name="Fowler G."/>
            <person name="Francisco L."/>
            <person name="Fu Q."/>
            <person name="Gibbs R."/>
            <person name="Gross S."/>
            <person name="Gubbala S."/>
            <person name="Hale W."/>
            <person name="Hemphill L."/>
            <person name="Highlander S."/>
            <person name="Hirani K."/>
            <person name="Jackson L."/>
            <person name="Jakkamsetti A."/>
            <person name="Javaid M."/>
            <person name="Jayaseelan J.C."/>
            <person name="Jiang H."/>
            <person name="Joshi V."/>
            <person name="Korchina V."/>
            <person name="Kovar C."/>
            <person name="Lara F."/>
            <person name="Lee S."/>
            <person name="Liu Y."/>
            <person name="Mata R."/>
            <person name="Mathew T."/>
            <person name="Munidasa M."/>
            <person name="Muzny D."/>
            <person name="Nazareth L."/>
            <person name="Ngo R."/>
            <person name="Nguyen L."/>
            <person name="Nguyen N."/>
            <person name="Okwuonu G."/>
            <person name="Ongeri F."/>
            <person name="Palculict T."/>
            <person name="Patil S."/>
            <person name="Petrosino J."/>
            <person name="Pham C."/>
            <person name="Pham P."/>
            <person name="Pu L.-L."/>
            <person name="Qin X."/>
            <person name="Qu J."/>
            <person name="Reid J."/>
            <person name="Ross M."/>
            <person name="Ruth R."/>
            <person name="Saada N."/>
            <person name="San Lucas F."/>
            <person name="Santibanez J."/>
            <person name="Shang Y."/>
            <person name="Simmons D."/>
            <person name="Song X.-Z."/>
            <person name="Tang L.-Y."/>
            <person name="Thornton R."/>
            <person name="Warren J."/>
            <person name="Weissenberger G."/>
            <person name="Wilczek-Boney K."/>
            <person name="Worley K."/>
            <person name="Youmans B."/>
            <person name="Zhang J."/>
            <person name="Zhang L."/>
            <person name="Zhao Z."/>
            <person name="Zhou C."/>
            <person name="Zhu D."/>
            <person name="Zhu Y."/>
        </authorList>
    </citation>
    <scope>NUCLEOTIDE SEQUENCE [LARGE SCALE GENOMIC DNA]</scope>
    <source>
        <strain evidence="2 3">F0333</strain>
    </source>
</reference>
<name>N6W5N1_9ACTO</name>
<accession>N6W5N1</accession>
<proteinExistence type="predicted"/>
<keyword evidence="3" id="KW-1185">Reference proteome</keyword>
<dbReference type="Proteomes" id="UP000013015">
    <property type="component" value="Unassembled WGS sequence"/>
</dbReference>
<comment type="caution">
    <text evidence="2">The sequence shown here is derived from an EMBL/GenBank/DDBJ whole genome shotgun (WGS) entry which is preliminary data.</text>
</comment>
<evidence type="ECO:0000313" key="2">
    <source>
        <dbReference type="EMBL" id="ENO17795.1"/>
    </source>
</evidence>
<dbReference type="PATRIC" id="fig|888050.3.peg.1641"/>
<dbReference type="Gene3D" id="3.40.50.300">
    <property type="entry name" value="P-loop containing nucleotide triphosphate hydrolases"/>
    <property type="match status" value="1"/>
</dbReference>
<gene>
    <name evidence="2" type="ORF">HMPREF9004_1705</name>
</gene>
<dbReference type="Pfam" id="PF13191">
    <property type="entry name" value="AAA_16"/>
    <property type="match status" value="1"/>
</dbReference>
<dbReference type="HOGENOM" id="CLU_058580_0_0_11"/>
<dbReference type="AlphaFoldDB" id="N6W5N1"/>
<organism evidence="2 3">
    <name type="scientific">Schaalia cardiffensis F0333</name>
    <dbReference type="NCBI Taxonomy" id="888050"/>
    <lineage>
        <taxon>Bacteria</taxon>
        <taxon>Bacillati</taxon>
        <taxon>Actinomycetota</taxon>
        <taxon>Actinomycetes</taxon>
        <taxon>Actinomycetales</taxon>
        <taxon>Actinomycetaceae</taxon>
        <taxon>Schaalia</taxon>
    </lineage>
</organism>